<keyword evidence="2" id="KW-0614">Plasmid</keyword>
<dbReference type="EMBL" id="CP134847">
    <property type="protein sequence ID" value="WNL18028.1"/>
    <property type="molecule type" value="Genomic_DNA"/>
</dbReference>
<geneLocation type="plasmid" evidence="2">
    <name>p133_LEO_107</name>
</geneLocation>
<feature type="transmembrane region" description="Helical" evidence="1">
    <location>
        <begin position="70"/>
        <end position="88"/>
    </location>
</feature>
<accession>A0AA96CYN8</accession>
<proteinExistence type="predicted"/>
<reference evidence="2" key="1">
    <citation type="submission" date="2023-09" db="EMBL/GenBank/DDBJ databases">
        <title>Arcobacter tbilisiensis sp. nov. isolated from chicken meat in Tbilisi, Georgia.</title>
        <authorList>
            <person name="Matthias R."/>
            <person name="Zautner A.E."/>
        </authorList>
    </citation>
    <scope>NUCLEOTIDE SEQUENCE</scope>
    <source>
        <strain evidence="2">LEO 107</strain>
        <plasmid evidence="2">p133_LEO_107</plasmid>
    </source>
</reference>
<evidence type="ECO:0000256" key="1">
    <source>
        <dbReference type="SAM" id="Phobius"/>
    </source>
</evidence>
<dbReference type="AlphaFoldDB" id="A0AA96CYN8"/>
<gene>
    <name evidence="2" type="ORF">RJG54_11740</name>
</gene>
<name>A0AA96CYN8_9BACT</name>
<evidence type="ECO:0000313" key="2">
    <source>
        <dbReference type="EMBL" id="WNL18028.1"/>
    </source>
</evidence>
<keyword evidence="1" id="KW-0472">Membrane</keyword>
<organism evidence="2">
    <name type="scientific">Arcobacter sp. AZ-2023</name>
    <dbReference type="NCBI Taxonomy" id="3074453"/>
    <lineage>
        <taxon>Bacteria</taxon>
        <taxon>Pseudomonadati</taxon>
        <taxon>Campylobacterota</taxon>
        <taxon>Epsilonproteobacteria</taxon>
        <taxon>Campylobacterales</taxon>
        <taxon>Arcobacteraceae</taxon>
        <taxon>Arcobacter</taxon>
    </lineage>
</organism>
<keyword evidence="1" id="KW-0812">Transmembrane</keyword>
<keyword evidence="1" id="KW-1133">Transmembrane helix</keyword>
<sequence length="92" mass="10748">MAYLMYVFLLTFFIILINVKTLDKYSKKVWLKLKSSKNFIAGLLASLGISNLANKIDYLVYWDIVKIKELWFSIIFGTMLISIGLYLIDKEK</sequence>
<feature type="transmembrane region" description="Helical" evidence="1">
    <location>
        <begin position="6"/>
        <end position="22"/>
    </location>
</feature>
<protein>
    <submittedName>
        <fullName evidence="2">Uncharacterized protein</fullName>
    </submittedName>
</protein>
<feature type="transmembrane region" description="Helical" evidence="1">
    <location>
        <begin position="43"/>
        <end position="64"/>
    </location>
</feature>